<gene>
    <name evidence="7" type="ORF">D5H75_38905</name>
</gene>
<accession>A0A3A4A5F7</accession>
<dbReference type="Pfam" id="PF02797">
    <property type="entry name" value="Chal_sti_synt_C"/>
    <property type="match status" value="1"/>
</dbReference>
<dbReference type="Gene3D" id="3.40.47.10">
    <property type="match status" value="2"/>
</dbReference>
<feature type="active site" description="Acyl-thioester intermediate" evidence="4">
    <location>
        <position position="139"/>
    </location>
</feature>
<evidence type="ECO:0000256" key="4">
    <source>
        <dbReference type="PIRSR" id="PIRSR000451-1"/>
    </source>
</evidence>
<feature type="domain" description="Chalcone/stilbene synthase C-terminal" evidence="6">
    <location>
        <begin position="215"/>
        <end position="351"/>
    </location>
</feature>
<dbReference type="GO" id="GO:0016747">
    <property type="term" value="F:acyltransferase activity, transferring groups other than amino-acyl groups"/>
    <property type="evidence" value="ECO:0007669"/>
    <property type="project" value="InterPro"/>
</dbReference>
<dbReference type="InterPro" id="IPR012328">
    <property type="entry name" value="Chalcone/stilbene_synt_C"/>
</dbReference>
<dbReference type="AlphaFoldDB" id="A0A3A4A5F7"/>
<dbReference type="PANTHER" id="PTHR11877:SF99">
    <property type="entry name" value="1,3,6,8-TETRAHYDROXYNAPHTHALENE SYNTHASE"/>
    <property type="match status" value="1"/>
</dbReference>
<dbReference type="PANTHER" id="PTHR11877">
    <property type="entry name" value="HYDROXYMETHYLGLUTARYL-COA SYNTHASE"/>
    <property type="match status" value="1"/>
</dbReference>
<comment type="caution">
    <text evidence="7">The sequence shown here is derived from an EMBL/GenBank/DDBJ whole genome shotgun (WGS) entry which is preliminary data.</text>
</comment>
<evidence type="ECO:0000313" key="8">
    <source>
        <dbReference type="Proteomes" id="UP000265768"/>
    </source>
</evidence>
<dbReference type="SUPFAM" id="SSF53901">
    <property type="entry name" value="Thiolase-like"/>
    <property type="match status" value="1"/>
</dbReference>
<feature type="domain" description="Chalcone/stilbene synthase N-terminal" evidence="5">
    <location>
        <begin position="69"/>
        <end position="198"/>
    </location>
</feature>
<name>A0A3A4A5F7_9ACTN</name>
<protein>
    <submittedName>
        <fullName evidence="7">Type III polyketide synthase</fullName>
    </submittedName>
</protein>
<organism evidence="7 8">
    <name type="scientific">Bailinhaonella thermotolerans</name>
    <dbReference type="NCBI Taxonomy" id="1070861"/>
    <lineage>
        <taxon>Bacteria</taxon>
        <taxon>Bacillati</taxon>
        <taxon>Actinomycetota</taxon>
        <taxon>Actinomycetes</taxon>
        <taxon>Streptosporangiales</taxon>
        <taxon>Streptosporangiaceae</taxon>
        <taxon>Bailinhaonella</taxon>
    </lineage>
</organism>
<dbReference type="PIRSF" id="PIRSF000451">
    <property type="entry name" value="PKS_III"/>
    <property type="match status" value="1"/>
</dbReference>
<keyword evidence="3" id="KW-0012">Acyltransferase</keyword>
<evidence type="ECO:0000259" key="5">
    <source>
        <dbReference type="Pfam" id="PF00195"/>
    </source>
</evidence>
<sequence length="352" mass="36595">MTRIVAAHGALPGHRYEQGRITEALAGEMRLSAEEREFLDAVHASSGVSFRHLALPVEGYAALTGFGACNDVYIDAAVPLGARALAGALDRAGLTARDVDLLLFASVTGIAAPSVDVRIAQEAGLRADVKRVPVFGLGCVAGVAGIARLHDYLRSWPGHVAALLSVELCSLTLQRDDLSPANLVASALFGDGAAAVVAAGAGRSPGAPGPSVVATRSHLFPGTAELMGWRVTDGGFRVVLDRRLPDLVRSGLAEVVGGFLDEHGLRRDDIAAWVCHPGGPKMLDAVNDALELPPGALDLSWRSLSEIGNLSSASVLHILEDTLAAPAPRPGAHGMMIAMGPGFCVELALLRW</sequence>
<dbReference type="EMBL" id="QZEY01000028">
    <property type="protein sequence ID" value="RJL20852.1"/>
    <property type="molecule type" value="Genomic_DNA"/>
</dbReference>
<dbReference type="OrthoDB" id="9786288at2"/>
<dbReference type="InterPro" id="IPR011141">
    <property type="entry name" value="Polyketide_synthase_type-III"/>
</dbReference>
<reference evidence="7 8" key="1">
    <citation type="submission" date="2018-09" db="EMBL/GenBank/DDBJ databases">
        <title>YIM 75507 draft genome.</title>
        <authorList>
            <person name="Tang S."/>
            <person name="Feng Y."/>
        </authorList>
    </citation>
    <scope>NUCLEOTIDE SEQUENCE [LARGE SCALE GENOMIC DNA]</scope>
    <source>
        <strain evidence="7 8">YIM 75507</strain>
    </source>
</reference>
<evidence type="ECO:0000256" key="3">
    <source>
        <dbReference type="ARBA" id="ARBA00023315"/>
    </source>
</evidence>
<dbReference type="GO" id="GO:0030639">
    <property type="term" value="P:polyketide biosynthetic process"/>
    <property type="evidence" value="ECO:0007669"/>
    <property type="project" value="TreeGrafter"/>
</dbReference>
<dbReference type="Proteomes" id="UP000265768">
    <property type="component" value="Unassembled WGS sequence"/>
</dbReference>
<comment type="similarity">
    <text evidence="1">Belongs to the thiolase-like superfamily. Chalcone/stilbene synthases family.</text>
</comment>
<evidence type="ECO:0000313" key="7">
    <source>
        <dbReference type="EMBL" id="RJL20852.1"/>
    </source>
</evidence>
<dbReference type="CDD" id="cd00831">
    <property type="entry name" value="CHS_like"/>
    <property type="match status" value="1"/>
</dbReference>
<keyword evidence="2" id="KW-0808">Transferase</keyword>
<dbReference type="InterPro" id="IPR001099">
    <property type="entry name" value="Chalcone/stilbene_synt_N"/>
</dbReference>
<proteinExistence type="inferred from homology"/>
<evidence type="ECO:0000256" key="1">
    <source>
        <dbReference type="ARBA" id="ARBA00005531"/>
    </source>
</evidence>
<evidence type="ECO:0000259" key="6">
    <source>
        <dbReference type="Pfam" id="PF02797"/>
    </source>
</evidence>
<keyword evidence="8" id="KW-1185">Reference proteome</keyword>
<dbReference type="Pfam" id="PF00195">
    <property type="entry name" value="Chal_sti_synt_N"/>
    <property type="match status" value="1"/>
</dbReference>
<dbReference type="RefSeq" id="WP_119931664.1">
    <property type="nucleotide sequence ID" value="NZ_QZEY01000028.1"/>
</dbReference>
<dbReference type="InterPro" id="IPR016039">
    <property type="entry name" value="Thiolase-like"/>
</dbReference>
<evidence type="ECO:0000256" key="2">
    <source>
        <dbReference type="ARBA" id="ARBA00022679"/>
    </source>
</evidence>